<geneLocation type="plasmid" evidence="4">
    <name>pVPSD2016-5</name>
</geneLocation>
<dbReference type="EMBL" id="KP324996">
    <property type="protein sequence ID" value="AKC05680.1"/>
    <property type="molecule type" value="Genomic_DNA"/>
</dbReference>
<dbReference type="EMBL" id="CP034304">
    <property type="protein sequence ID" value="QHH13416.1"/>
    <property type="molecule type" value="Genomic_DNA"/>
</dbReference>
<dbReference type="EMBL" id="DACQKT010000025">
    <property type="protein sequence ID" value="HAS6680122.1"/>
    <property type="molecule type" value="Genomic_DNA"/>
</dbReference>
<sequence>MIKQLIDEALVDHGFVSKRELDNTSFYIRDSGSAIRFAVVHNLDELITPTELNSQINQLAPEDFLRNPSFKKNCDLICIYRLDVLAEFKEHEEGIFSIEEDPHFYKKYVLYYSIAEESALTDFTYEKLVSVISDKKEFIGYKENPLVASQYSFAAKTFIKLPFLELPIHQGNLVSLRQQAIEAVAEAGRSDTYATIQQVTNANADEVIKEMIKNELENIQD</sequence>
<evidence type="ECO:0000313" key="4">
    <source>
        <dbReference type="EMBL" id="QHH13416.1"/>
    </source>
</evidence>
<dbReference type="Pfam" id="PF20289">
    <property type="entry name" value="MComp1"/>
    <property type="match status" value="1"/>
</dbReference>
<geneLocation type="plasmid" evidence="2">
    <name>pVA1</name>
</geneLocation>
<reference evidence="2" key="1">
    <citation type="submission" date="2014-12" db="EMBL/GenBank/DDBJ databases">
        <authorList>
            <person name="Lee C.-T."/>
            <person name="Chen I.-T."/>
            <person name="Yang Y.-T."/>
            <person name="Chen C.-Y."/>
            <person name="Lo C.-F."/>
        </authorList>
    </citation>
    <scope>NUCLEOTIDE SEQUENCE</scope>
    <source>
        <strain evidence="2">3HP</strain>
        <plasmid evidence="2">pVA1</plasmid>
    </source>
</reference>
<reference evidence="1" key="2">
    <citation type="journal article" date="2015" name="Dis. Aquat. Organ.">
        <title>Photorhabdus insect-related (Pir) toxin-like genes in a plasmid of Vibrio parahaemolyticus, the causative agent of acute hepatopancreatic necrosis disease (AHPND) of shrimp.</title>
        <authorList>
            <person name="Han J.E."/>
            <person name="Tang K.F."/>
            <person name="Tran L.H."/>
            <person name="Lightner D.V."/>
        </authorList>
    </citation>
    <scope>NUCLEOTIDE SEQUENCE</scope>
    <source>
        <strain evidence="1">13-028/A3</strain>
        <plasmid evidence="1">pVPA3-1</plasmid>
    </source>
</reference>
<dbReference type="InterPro" id="IPR046905">
    <property type="entry name" value="ABC-3C_MC1"/>
</dbReference>
<gene>
    <name evidence="4" type="ORF">EHC69_29615</name>
    <name evidence="3" type="ORF">I7278_25415</name>
    <name evidence="2" type="ORF">pVA1060</name>
</gene>
<dbReference type="AlphaFoldDB" id="A0A085YM73"/>
<reference evidence="2" key="3">
    <citation type="journal article" date="2015" name="Proc. Natl. Acad. Sci. U.S.A.">
        <title>The opportunistic marine pathogen Vibrio parahaemolyticus becomes virulent by acquiring a plasmid that expresses a deadly toxin.</title>
        <authorList>
            <person name="Lee C.T."/>
            <person name="Chen I.T."/>
            <person name="Yang Y.T."/>
            <person name="Ko T.P."/>
            <person name="Huang Y.T."/>
            <person name="Huang J.Y."/>
            <person name="Huang M.F."/>
            <person name="Lin S.J."/>
            <person name="Chen C.Y."/>
            <person name="Lin S.S."/>
            <person name="Lightner D.V."/>
            <person name="Wang H.C."/>
            <person name="Wang A.H."/>
            <person name="Wang H.C."/>
            <person name="Hor L.I."/>
            <person name="Lo C.F."/>
        </authorList>
    </citation>
    <scope>NUCLEOTIDE SEQUENCE</scope>
    <source>
        <strain evidence="2">3HP</strain>
        <plasmid evidence="2">pVA1</plasmid>
    </source>
</reference>
<evidence type="ECO:0000313" key="1">
    <source>
        <dbReference type="EMBL" id="AIL49940.1"/>
    </source>
</evidence>
<protein>
    <submittedName>
        <fullName evidence="1">Uncharacterized protein</fullName>
    </submittedName>
</protein>
<dbReference type="RefSeq" id="WP_023624625.1">
    <property type="nucleotide sequence ID" value="NC_025152.1"/>
</dbReference>
<keyword evidence="1" id="KW-0614">Plasmid</keyword>
<evidence type="ECO:0000313" key="5">
    <source>
        <dbReference type="Proteomes" id="UP000464718"/>
    </source>
</evidence>
<proteinExistence type="predicted"/>
<geneLocation type="plasmid" evidence="5">
    <name>pvpsd2016-5</name>
</geneLocation>
<evidence type="ECO:0000313" key="2">
    <source>
        <dbReference type="EMBL" id="AKC05680.1"/>
    </source>
</evidence>
<accession>A0A085YM73</accession>
<dbReference type="EMBL" id="KM067908">
    <property type="protein sequence ID" value="AIL49940.1"/>
    <property type="molecule type" value="Genomic_DNA"/>
</dbReference>
<dbReference type="PATRIC" id="fig|670.381.peg.5225"/>
<organism evidence="1">
    <name type="scientific">Vibrio parahaemolyticus</name>
    <dbReference type="NCBI Taxonomy" id="670"/>
    <lineage>
        <taxon>Bacteria</taxon>
        <taxon>Pseudomonadati</taxon>
        <taxon>Pseudomonadota</taxon>
        <taxon>Gammaproteobacteria</taxon>
        <taxon>Vibrionales</taxon>
        <taxon>Vibrionaceae</taxon>
        <taxon>Vibrio</taxon>
    </lineage>
</organism>
<reference evidence="4 5" key="5">
    <citation type="submission" date="2018-12" db="EMBL/GenBank/DDBJ databases">
        <title>Genomic insights into the evolutionary origins and pathogenicity of five Vibrio parahaemolyticus strains isolated from the shrimp with acute hepatopancreatic necrosis disease (AHPND).</title>
        <authorList>
            <person name="Yang Q."/>
            <person name="Dong X."/>
            <person name="Xie G."/>
            <person name="Fu S."/>
            <person name="Zou P."/>
            <person name="Sun J."/>
            <person name="Wang Y."/>
            <person name="Huang J."/>
        </authorList>
    </citation>
    <scope>NUCLEOTIDE SEQUENCE [LARGE SCALE GENOMIC DNA]</scope>
    <source>
        <strain evidence="4 5">20160303005-1</strain>
        <plasmid evidence="5">pvpsd2016-5</plasmid>
        <plasmid evidence="4">pVPSD2016-5</plasmid>
    </source>
</reference>
<reference evidence="3" key="6">
    <citation type="submission" date="2019-12" db="EMBL/GenBank/DDBJ databases">
        <authorList>
            <consortium name="NCBI Pathogen Detection Project"/>
        </authorList>
    </citation>
    <scope>NUCLEOTIDE SEQUENCE</scope>
    <source>
        <strain evidence="3">1930</strain>
    </source>
</reference>
<dbReference type="Proteomes" id="UP000464718">
    <property type="component" value="Plasmid pvpsd2016-5"/>
</dbReference>
<dbReference type="Proteomes" id="UP000856022">
    <property type="component" value="Unassembled WGS sequence"/>
</dbReference>
<reference evidence="3" key="4">
    <citation type="journal article" date="2018" name="Genome Biol.">
        <title>SKESA: strategic k-mer extension for scrupulous assemblies.</title>
        <authorList>
            <person name="Souvorov A."/>
            <person name="Agarwala R."/>
            <person name="Lipman D.J."/>
        </authorList>
    </citation>
    <scope>NUCLEOTIDE SEQUENCE</scope>
    <source>
        <strain evidence="3">1930</strain>
    </source>
</reference>
<evidence type="ECO:0000313" key="3">
    <source>
        <dbReference type="EMBL" id="HAS6680122.1"/>
    </source>
</evidence>
<geneLocation type="plasmid" evidence="1">
    <name>pVPA3-1</name>
</geneLocation>
<name>A0A085YM73_VIBPH</name>